<evidence type="ECO:0000256" key="3">
    <source>
        <dbReference type="ARBA" id="ARBA00023163"/>
    </source>
</evidence>
<keyword evidence="3" id="KW-0804">Transcription</keyword>
<evidence type="ECO:0000313" key="7">
    <source>
        <dbReference type="Proteomes" id="UP001262889"/>
    </source>
</evidence>
<dbReference type="CDD" id="cd06307">
    <property type="entry name" value="PBP1_sugar_binding"/>
    <property type="match status" value="1"/>
</dbReference>
<protein>
    <submittedName>
        <fullName evidence="6">Substrate-binding domain-containing protein</fullName>
    </submittedName>
</protein>
<reference evidence="6 7" key="1">
    <citation type="submission" date="2023-09" db="EMBL/GenBank/DDBJ databases">
        <authorList>
            <person name="Rey-Velasco X."/>
        </authorList>
    </citation>
    <scope>NUCLEOTIDE SEQUENCE [LARGE SCALE GENOMIC DNA]</scope>
    <source>
        <strain evidence="6 7">F363</strain>
    </source>
</reference>
<dbReference type="SMART" id="SM00354">
    <property type="entry name" value="HTH_LACI"/>
    <property type="match status" value="1"/>
</dbReference>
<evidence type="ECO:0000256" key="2">
    <source>
        <dbReference type="ARBA" id="ARBA00023125"/>
    </source>
</evidence>
<dbReference type="InterPro" id="IPR001387">
    <property type="entry name" value="Cro/C1-type_HTH"/>
</dbReference>
<dbReference type="PANTHER" id="PTHR30146:SF144">
    <property type="entry name" value="LACI-FAMILY TRANSCRIPTION REGULATOR"/>
    <property type="match status" value="1"/>
</dbReference>
<dbReference type="InterPro" id="IPR000843">
    <property type="entry name" value="HTH_LacI"/>
</dbReference>
<keyword evidence="7" id="KW-1185">Reference proteome</keyword>
<dbReference type="InterPro" id="IPR010982">
    <property type="entry name" value="Lambda_DNA-bd_dom_sf"/>
</dbReference>
<dbReference type="RefSeq" id="WP_311534415.1">
    <property type="nucleotide sequence ID" value="NZ_JAVRHQ010000007.1"/>
</dbReference>
<evidence type="ECO:0000259" key="5">
    <source>
        <dbReference type="PROSITE" id="PS50943"/>
    </source>
</evidence>
<dbReference type="InterPro" id="IPR025997">
    <property type="entry name" value="SBP_2_dom"/>
</dbReference>
<comment type="caution">
    <text evidence="6">The sequence shown here is derived from an EMBL/GenBank/DDBJ whole genome shotgun (WGS) entry which is preliminary data.</text>
</comment>
<evidence type="ECO:0000259" key="4">
    <source>
        <dbReference type="PROSITE" id="PS50932"/>
    </source>
</evidence>
<feature type="domain" description="HTH lacI-type" evidence="4">
    <location>
        <begin position="1"/>
        <end position="55"/>
    </location>
</feature>
<dbReference type="Pfam" id="PF13407">
    <property type="entry name" value="Peripla_BP_4"/>
    <property type="match status" value="1"/>
</dbReference>
<dbReference type="PROSITE" id="PS50943">
    <property type="entry name" value="HTH_CROC1"/>
    <property type="match status" value="1"/>
</dbReference>
<dbReference type="Gene3D" id="3.40.50.2300">
    <property type="match status" value="2"/>
</dbReference>
<organism evidence="6 7">
    <name type="scientific">Autumnicola tepida</name>
    <dbReference type="NCBI Taxonomy" id="3075595"/>
    <lineage>
        <taxon>Bacteria</taxon>
        <taxon>Pseudomonadati</taxon>
        <taxon>Bacteroidota</taxon>
        <taxon>Flavobacteriia</taxon>
        <taxon>Flavobacteriales</taxon>
        <taxon>Flavobacteriaceae</taxon>
        <taxon>Autumnicola</taxon>
    </lineage>
</organism>
<sequence>MTIKEIAKRANVSLGTVDRVIHDRGKVSKETKEKILRILKEVDYKPNFYARGLVLNKSYVITALVPDFDAGEYWEMPSRGIKQAAKDLNQFGIKVVFFYFDQNDSESFIRKVQEVLELKPDGVILTPVINFEAVKLCARLRTMAIPFSIIDSNIQNSGSISFIGQDAIQSGRLAAKLLSTSTGGKGKILILSIKNNENHNKTLQKRSEGFKDFLSQSDSLQDIKIVELNVDQRESNWKECLEDILVGQNPDGIYVPSSKVHFVAEVLMKRKLKIKLVGNDLIDNNLDFIAAGIIDYIIDQRPETQGYLAVENFYKYLVTKQRVENDYYLPLDIITKENYMYYRSQ</sequence>
<dbReference type="Pfam" id="PF00356">
    <property type="entry name" value="LacI"/>
    <property type="match status" value="1"/>
</dbReference>
<dbReference type="CDD" id="cd01392">
    <property type="entry name" value="HTH_LacI"/>
    <property type="match status" value="1"/>
</dbReference>
<proteinExistence type="predicted"/>
<dbReference type="PANTHER" id="PTHR30146">
    <property type="entry name" value="LACI-RELATED TRANSCRIPTIONAL REPRESSOR"/>
    <property type="match status" value="1"/>
</dbReference>
<name>A0ABU3C8V9_9FLAO</name>
<dbReference type="Proteomes" id="UP001262889">
    <property type="component" value="Unassembled WGS sequence"/>
</dbReference>
<gene>
    <name evidence="6" type="ORF">RM553_08075</name>
</gene>
<keyword evidence="1" id="KW-0805">Transcription regulation</keyword>
<feature type="domain" description="HTH cro/C1-type" evidence="5">
    <location>
        <begin position="1"/>
        <end position="45"/>
    </location>
</feature>
<keyword evidence="2" id="KW-0238">DNA-binding</keyword>
<evidence type="ECO:0000313" key="6">
    <source>
        <dbReference type="EMBL" id="MDT0642786.1"/>
    </source>
</evidence>
<dbReference type="SUPFAM" id="SSF47413">
    <property type="entry name" value="lambda repressor-like DNA-binding domains"/>
    <property type="match status" value="1"/>
</dbReference>
<evidence type="ECO:0000256" key="1">
    <source>
        <dbReference type="ARBA" id="ARBA00023015"/>
    </source>
</evidence>
<dbReference type="PROSITE" id="PS00356">
    <property type="entry name" value="HTH_LACI_1"/>
    <property type="match status" value="1"/>
</dbReference>
<dbReference type="InterPro" id="IPR028082">
    <property type="entry name" value="Peripla_BP_I"/>
</dbReference>
<accession>A0ABU3C8V9</accession>
<dbReference type="EMBL" id="JAVRHQ010000007">
    <property type="protein sequence ID" value="MDT0642786.1"/>
    <property type="molecule type" value="Genomic_DNA"/>
</dbReference>
<dbReference type="SUPFAM" id="SSF53822">
    <property type="entry name" value="Periplasmic binding protein-like I"/>
    <property type="match status" value="1"/>
</dbReference>
<dbReference type="Gene3D" id="1.10.260.40">
    <property type="entry name" value="lambda repressor-like DNA-binding domains"/>
    <property type="match status" value="1"/>
</dbReference>
<dbReference type="PROSITE" id="PS50932">
    <property type="entry name" value="HTH_LACI_2"/>
    <property type="match status" value="1"/>
</dbReference>